<dbReference type="EMBL" id="KQ992392">
    <property type="protein sequence ID" value="KZV50496.1"/>
    <property type="molecule type" value="Genomic_DNA"/>
</dbReference>
<proteinExistence type="predicted"/>
<feature type="compositionally biased region" description="Basic residues" evidence="1">
    <location>
        <begin position="44"/>
        <end position="73"/>
    </location>
</feature>
<feature type="compositionally biased region" description="Basic and acidic residues" evidence="1">
    <location>
        <begin position="11"/>
        <end position="20"/>
    </location>
</feature>
<evidence type="ECO:0000313" key="2">
    <source>
        <dbReference type="EMBL" id="KZV50496.1"/>
    </source>
</evidence>
<gene>
    <name evidence="2" type="ORF">F511_07765</name>
</gene>
<reference evidence="2 3" key="1">
    <citation type="journal article" date="2015" name="Proc. Natl. Acad. Sci. U.S.A.">
        <title>The resurrection genome of Boea hygrometrica: A blueprint for survival of dehydration.</title>
        <authorList>
            <person name="Xiao L."/>
            <person name="Yang G."/>
            <person name="Zhang L."/>
            <person name="Yang X."/>
            <person name="Zhao S."/>
            <person name="Ji Z."/>
            <person name="Zhou Q."/>
            <person name="Hu M."/>
            <person name="Wang Y."/>
            <person name="Chen M."/>
            <person name="Xu Y."/>
            <person name="Jin H."/>
            <person name="Xiao X."/>
            <person name="Hu G."/>
            <person name="Bao F."/>
            <person name="Hu Y."/>
            <person name="Wan P."/>
            <person name="Li L."/>
            <person name="Deng X."/>
            <person name="Kuang T."/>
            <person name="Xiang C."/>
            <person name="Zhu J.K."/>
            <person name="Oliver M.J."/>
            <person name="He Y."/>
        </authorList>
    </citation>
    <scope>NUCLEOTIDE SEQUENCE [LARGE SCALE GENOMIC DNA]</scope>
    <source>
        <strain evidence="3">cv. XS01</strain>
    </source>
</reference>
<keyword evidence="3" id="KW-1185">Reference proteome</keyword>
<evidence type="ECO:0000313" key="3">
    <source>
        <dbReference type="Proteomes" id="UP000250235"/>
    </source>
</evidence>
<sequence>MSYTGPKTSRAARDRAEQNPRRIQPSRHRRSITGAAPAAPPPRKISRRQRTTPRQARRAAARKRRAPIAHRHATSAQKESTSSAPTSSHGAQHRVERGYNGRRNFLGQRAASRRLSHDKRARAAGQHATTSGGDVRNPAVLQRPAISREVVPSVAQQQRNDCAGRGQRCATSALGDGFGSGPTGPGPTDEHSVHPHHRDFIITSIADQIGPIDSVSKTEYYDLKNHFSEPQYKMTVLPLNIGKSRFDIDCGSLRQSGPRPDPRLLRQAALEALTRSARTNTHQKTRPEQFPAKWRWRRAAHGGGGKKRGRRRVL</sequence>
<feature type="compositionally biased region" description="Polar residues" evidence="1">
    <location>
        <begin position="74"/>
        <end position="90"/>
    </location>
</feature>
<organism evidence="2 3">
    <name type="scientific">Dorcoceras hygrometricum</name>
    <dbReference type="NCBI Taxonomy" id="472368"/>
    <lineage>
        <taxon>Eukaryota</taxon>
        <taxon>Viridiplantae</taxon>
        <taxon>Streptophyta</taxon>
        <taxon>Embryophyta</taxon>
        <taxon>Tracheophyta</taxon>
        <taxon>Spermatophyta</taxon>
        <taxon>Magnoliopsida</taxon>
        <taxon>eudicotyledons</taxon>
        <taxon>Gunneridae</taxon>
        <taxon>Pentapetalae</taxon>
        <taxon>asterids</taxon>
        <taxon>lamiids</taxon>
        <taxon>Lamiales</taxon>
        <taxon>Gesneriaceae</taxon>
        <taxon>Didymocarpoideae</taxon>
        <taxon>Trichosporeae</taxon>
        <taxon>Loxocarpinae</taxon>
        <taxon>Dorcoceras</taxon>
    </lineage>
</organism>
<feature type="region of interest" description="Disordered" evidence="1">
    <location>
        <begin position="173"/>
        <end position="194"/>
    </location>
</feature>
<dbReference type="AlphaFoldDB" id="A0A2Z7D035"/>
<protein>
    <submittedName>
        <fullName evidence="2">Uncharacterized protein</fullName>
    </submittedName>
</protein>
<feature type="region of interest" description="Disordered" evidence="1">
    <location>
        <begin position="1"/>
        <end position="138"/>
    </location>
</feature>
<accession>A0A2Z7D035</accession>
<feature type="compositionally biased region" description="Basic residues" evidence="1">
    <location>
        <begin position="111"/>
        <end position="122"/>
    </location>
</feature>
<dbReference type="Proteomes" id="UP000250235">
    <property type="component" value="Unassembled WGS sequence"/>
</dbReference>
<evidence type="ECO:0000256" key="1">
    <source>
        <dbReference type="SAM" id="MobiDB-lite"/>
    </source>
</evidence>
<name>A0A2Z7D035_9LAMI</name>